<evidence type="ECO:0000313" key="3">
    <source>
        <dbReference type="Proteomes" id="UP000011668"/>
    </source>
</evidence>
<dbReference type="Proteomes" id="UP000011668">
    <property type="component" value="Unassembled WGS sequence"/>
</dbReference>
<dbReference type="AlphaFoldDB" id="L8X0E1"/>
<protein>
    <submittedName>
        <fullName evidence="2">Uncharacterized protein</fullName>
    </submittedName>
</protein>
<dbReference type="HOGENOM" id="CLU_1636567_0_0_1"/>
<sequence>MHRRTHIDRPGRSAQRTRQTCRTTLAHQVGPRVRHPRWLCLVRPACTRTKSARHILRCCCCRTLARKPIQSEPVVPDCLSHIIPRLCLYDPPRFRLWFHPLVIPSLKNLPRRELGPTTCAINDGTRYVAPDIRMATLDALELWKSLSVLRGSGRLYPCSHCL</sequence>
<reference evidence="2 3" key="1">
    <citation type="journal article" date="2013" name="Nat. Commun.">
        <title>The evolution and pathogenic mechanisms of the rice sheath blight pathogen.</title>
        <authorList>
            <person name="Zheng A."/>
            <person name="Lin R."/>
            <person name="Xu L."/>
            <person name="Qin P."/>
            <person name="Tang C."/>
            <person name="Ai P."/>
            <person name="Zhang D."/>
            <person name="Liu Y."/>
            <person name="Sun Z."/>
            <person name="Feng H."/>
            <person name="Wang Y."/>
            <person name="Chen Y."/>
            <person name="Liang X."/>
            <person name="Fu R."/>
            <person name="Li Q."/>
            <person name="Zhang J."/>
            <person name="Yu X."/>
            <person name="Xie Z."/>
            <person name="Ding L."/>
            <person name="Guan P."/>
            <person name="Tang J."/>
            <person name="Liang Y."/>
            <person name="Wang S."/>
            <person name="Deng Q."/>
            <person name="Li S."/>
            <person name="Zhu J."/>
            <person name="Wang L."/>
            <person name="Liu H."/>
            <person name="Li P."/>
        </authorList>
    </citation>
    <scope>NUCLEOTIDE SEQUENCE [LARGE SCALE GENOMIC DNA]</scope>
    <source>
        <strain evidence="3">AG-1 IA</strain>
    </source>
</reference>
<accession>L8X0E1</accession>
<organism evidence="2 3">
    <name type="scientific">Thanatephorus cucumeris (strain AG1-IA)</name>
    <name type="common">Rice sheath blight fungus</name>
    <name type="synonym">Rhizoctonia solani</name>
    <dbReference type="NCBI Taxonomy" id="983506"/>
    <lineage>
        <taxon>Eukaryota</taxon>
        <taxon>Fungi</taxon>
        <taxon>Dikarya</taxon>
        <taxon>Basidiomycota</taxon>
        <taxon>Agaricomycotina</taxon>
        <taxon>Agaricomycetes</taxon>
        <taxon>Cantharellales</taxon>
        <taxon>Ceratobasidiaceae</taxon>
        <taxon>Rhizoctonia</taxon>
        <taxon>Rhizoctonia solani AG-1</taxon>
    </lineage>
</organism>
<feature type="region of interest" description="Disordered" evidence="1">
    <location>
        <begin position="1"/>
        <end position="20"/>
    </location>
</feature>
<proteinExistence type="predicted"/>
<name>L8X0E1_THACA</name>
<evidence type="ECO:0000256" key="1">
    <source>
        <dbReference type="SAM" id="MobiDB-lite"/>
    </source>
</evidence>
<keyword evidence="3" id="KW-1185">Reference proteome</keyword>
<gene>
    <name evidence="2" type="ORF">AG1IA_03882</name>
</gene>
<comment type="caution">
    <text evidence="2">The sequence shown here is derived from an EMBL/GenBank/DDBJ whole genome shotgun (WGS) entry which is preliminary data.</text>
</comment>
<dbReference type="EMBL" id="AFRT01000935">
    <property type="protein sequence ID" value="ELU42089.1"/>
    <property type="molecule type" value="Genomic_DNA"/>
</dbReference>
<evidence type="ECO:0000313" key="2">
    <source>
        <dbReference type="EMBL" id="ELU42089.1"/>
    </source>
</evidence>